<dbReference type="GO" id="GO:0004386">
    <property type="term" value="F:helicase activity"/>
    <property type="evidence" value="ECO:0007669"/>
    <property type="project" value="UniProtKB-KW"/>
</dbReference>
<organism evidence="2 3">
    <name type="scientific">Desulfonema limicola</name>
    <dbReference type="NCBI Taxonomy" id="45656"/>
    <lineage>
        <taxon>Bacteria</taxon>
        <taxon>Pseudomonadati</taxon>
        <taxon>Thermodesulfobacteriota</taxon>
        <taxon>Desulfobacteria</taxon>
        <taxon>Desulfobacterales</taxon>
        <taxon>Desulfococcaceae</taxon>
        <taxon>Desulfonema</taxon>
    </lineage>
</organism>
<dbReference type="Pfam" id="PF04326">
    <property type="entry name" value="SLFN_AlbA_2"/>
    <property type="match status" value="1"/>
</dbReference>
<keyword evidence="2" id="KW-0067">ATP-binding</keyword>
<accession>A0A975GGB3</accession>
<keyword evidence="2" id="KW-0547">Nucleotide-binding</keyword>
<reference evidence="2" key="1">
    <citation type="journal article" date="2021" name="Microb. Physiol.">
        <title>Proteogenomic Insights into the Physiology of Marine, Sulfate-Reducing, Filamentous Desulfonema limicola and Desulfonema magnum.</title>
        <authorList>
            <person name="Schnaars V."/>
            <person name="Wohlbrand L."/>
            <person name="Scheve S."/>
            <person name="Hinrichs C."/>
            <person name="Reinhardt R."/>
            <person name="Rabus R."/>
        </authorList>
    </citation>
    <scope>NUCLEOTIDE SEQUENCE</scope>
    <source>
        <strain evidence="2">5ac10</strain>
    </source>
</reference>
<keyword evidence="2" id="KW-0347">Helicase</keyword>
<protein>
    <submittedName>
        <fullName evidence="2">Schlafen and ATP-dependent DNA helicase domains-containing protein</fullName>
    </submittedName>
</protein>
<dbReference type="Pfam" id="PF13749">
    <property type="entry name" value="HATPase_c_4"/>
    <property type="match status" value="1"/>
</dbReference>
<dbReference type="PANTHER" id="PTHR30595:SF6">
    <property type="entry name" value="SCHLAFEN ALBA-2 DOMAIN-CONTAINING PROTEIN"/>
    <property type="match status" value="1"/>
</dbReference>
<dbReference type="RefSeq" id="WP_207691759.1">
    <property type="nucleotide sequence ID" value="NZ_CP061799.1"/>
</dbReference>
<evidence type="ECO:0000313" key="3">
    <source>
        <dbReference type="Proteomes" id="UP000663720"/>
    </source>
</evidence>
<evidence type="ECO:0000313" key="2">
    <source>
        <dbReference type="EMBL" id="QTA80084.1"/>
    </source>
</evidence>
<dbReference type="AlphaFoldDB" id="A0A975GGB3"/>
<proteinExistence type="predicted"/>
<keyword evidence="3" id="KW-1185">Reference proteome</keyword>
<dbReference type="KEGG" id="dli:dnl_23700"/>
<dbReference type="InterPro" id="IPR038475">
    <property type="entry name" value="RecG_C_sf"/>
</dbReference>
<dbReference type="InterPro" id="IPR007421">
    <property type="entry name" value="Schlafen_AlbA_2_dom"/>
</dbReference>
<name>A0A975GGB3_9BACT</name>
<dbReference type="Gene3D" id="3.30.565.60">
    <property type="match status" value="1"/>
</dbReference>
<dbReference type="EMBL" id="CP061799">
    <property type="protein sequence ID" value="QTA80084.1"/>
    <property type="molecule type" value="Genomic_DNA"/>
</dbReference>
<dbReference type="Proteomes" id="UP000663720">
    <property type="component" value="Chromosome"/>
</dbReference>
<gene>
    <name evidence="2" type="ORF">dnl_23700</name>
</gene>
<keyword evidence="2" id="KW-0378">Hydrolase</keyword>
<dbReference type="Gene3D" id="3.30.950.30">
    <property type="entry name" value="Schlafen, AAA domain"/>
    <property type="match status" value="1"/>
</dbReference>
<feature type="domain" description="Schlafen AlbA-2" evidence="1">
    <location>
        <begin position="11"/>
        <end position="128"/>
    </location>
</feature>
<sequence length="399" mass="45473">MNIREKLYQPESRKLEFKSRIPAKMNDLLKTITAFANGAGGEIIIGVSDRERTIEGVSEPLQMEERIANAVHDGIMPMISPYISILNFNGKQVLIVQVLPGSQKPYYIKSMGIEKGVYIRIGSTTRQAAPEMIKELNRQSLGIAFEVETDFTKTPEHIDKEAVNQFFHQMGHPEPAYEILKKWSLLGKNNGDYYPTVAGLVLFGICDLPDYDFAGIRLTKFQGNTMTNISETREYSIPILPKMETICRHTADFLQKESYLEGIRRLERTIIPFYALREAIVNAVVHRDYSIRGSGIKINVFDNRMEVISPGILYGNMDISDLGTGLSECRNRAMVRIFRRMGMMEELGTGIARIYELFLNRNLMTPLFFEQGQFFKAVLPQESQEKPGLIKEYLNSESR</sequence>
<evidence type="ECO:0000259" key="1">
    <source>
        <dbReference type="Pfam" id="PF04326"/>
    </source>
</evidence>
<dbReference type="InterPro" id="IPR038461">
    <property type="entry name" value="Schlafen_AlbA_2_dom_sf"/>
</dbReference>
<dbReference type="PANTHER" id="PTHR30595">
    <property type="entry name" value="GLPR-RELATED TRANSCRIPTIONAL REPRESSOR"/>
    <property type="match status" value="1"/>
</dbReference>